<dbReference type="InterPro" id="IPR042455">
    <property type="entry name" value="DOCK_N_sub1"/>
</dbReference>
<dbReference type="GO" id="GO:0007520">
    <property type="term" value="P:myoblast fusion"/>
    <property type="evidence" value="ECO:0007669"/>
    <property type="project" value="TreeGrafter"/>
</dbReference>
<dbReference type="PROSITE" id="PS51650">
    <property type="entry name" value="C2_DOCK"/>
    <property type="match status" value="1"/>
</dbReference>
<dbReference type="GO" id="GO:0031267">
    <property type="term" value="F:small GTPase binding"/>
    <property type="evidence" value="ECO:0007669"/>
    <property type="project" value="TreeGrafter"/>
</dbReference>
<reference evidence="4" key="1">
    <citation type="submission" date="2020-02" db="EMBL/GenBank/DDBJ databases">
        <authorList>
            <person name="Enbody D E."/>
            <person name="Pettersson E M."/>
        </authorList>
    </citation>
    <scope>NUCLEOTIDE SEQUENCE [LARGE SCALE GENOMIC DNA]</scope>
</reference>
<dbReference type="InterPro" id="IPR035892">
    <property type="entry name" value="C2_domain_sf"/>
</dbReference>
<evidence type="ECO:0000256" key="2">
    <source>
        <dbReference type="ARBA" id="ARBA00022490"/>
    </source>
</evidence>
<dbReference type="GO" id="GO:0016477">
    <property type="term" value="P:cell migration"/>
    <property type="evidence" value="ECO:0007669"/>
    <property type="project" value="TreeGrafter"/>
</dbReference>
<dbReference type="AlphaFoldDB" id="A0A8C3QDF2"/>
<reference evidence="4" key="2">
    <citation type="submission" date="2025-08" db="UniProtKB">
        <authorList>
            <consortium name="Ensembl"/>
        </authorList>
    </citation>
    <scope>IDENTIFICATION</scope>
</reference>
<protein>
    <submittedName>
        <fullName evidence="4">Uncharacterized protein</fullName>
    </submittedName>
</protein>
<name>A0A8C3QDF2_GEOPR</name>
<dbReference type="Gene3D" id="2.30.30.40">
    <property type="entry name" value="SH3 Domains"/>
    <property type="match status" value="1"/>
</dbReference>
<dbReference type="FunFam" id="2.60.40.150:FF:000044">
    <property type="entry name" value="dedicator of cytokinesis protein 1"/>
    <property type="match status" value="1"/>
</dbReference>
<reference evidence="4" key="3">
    <citation type="submission" date="2025-09" db="UniProtKB">
        <authorList>
            <consortium name="Ensembl"/>
        </authorList>
    </citation>
    <scope>IDENTIFICATION</scope>
</reference>
<dbReference type="Ensembl" id="ENSCPVT00000021579.2">
    <property type="protein sequence ID" value="ENSCPVP00000020655.2"/>
    <property type="gene ID" value="ENSCPVG00000011717.2"/>
</dbReference>
<proteinExistence type="inferred from homology"/>
<dbReference type="Proteomes" id="UP000694382">
    <property type="component" value="Chromosome 22"/>
</dbReference>
<dbReference type="GO" id="GO:0005886">
    <property type="term" value="C:plasma membrane"/>
    <property type="evidence" value="ECO:0007669"/>
    <property type="project" value="TreeGrafter"/>
</dbReference>
<dbReference type="InterPro" id="IPR026791">
    <property type="entry name" value="DOCK"/>
</dbReference>
<dbReference type="GO" id="GO:0007264">
    <property type="term" value="P:small GTPase-mediated signal transduction"/>
    <property type="evidence" value="ECO:0007669"/>
    <property type="project" value="InterPro"/>
</dbReference>
<dbReference type="PANTHER" id="PTHR45653:SF3">
    <property type="entry name" value="DEDICATOR OF CYTOKINESIS PROTEIN 5"/>
    <property type="match status" value="1"/>
</dbReference>
<evidence type="ECO:0000256" key="1">
    <source>
        <dbReference type="ARBA" id="ARBA00004496"/>
    </source>
</evidence>
<dbReference type="InterPro" id="IPR027007">
    <property type="entry name" value="C2_DOCK-type_domain"/>
</dbReference>
<dbReference type="Pfam" id="PF16172">
    <property type="entry name" value="DOCK_N"/>
    <property type="match status" value="1"/>
</dbReference>
<dbReference type="GO" id="GO:0005737">
    <property type="term" value="C:cytoplasm"/>
    <property type="evidence" value="ECO:0007669"/>
    <property type="project" value="UniProtKB-SubCell"/>
</dbReference>
<dbReference type="Gene3D" id="2.60.40.150">
    <property type="entry name" value="C2 domain"/>
    <property type="match status" value="1"/>
</dbReference>
<keyword evidence="5" id="KW-1185">Reference proteome</keyword>
<accession>A0A8U8CDI6</accession>
<keyword evidence="2" id="KW-0963">Cytoplasm</keyword>
<sequence>MYEGWYRGYTLRNKSKKGIFPETYIHLKEAIVKDRGQHETVIPSELPLGQELTATLREWAVIWHRLYVNNKTTQFRHVQQLTYSLIEWRSQILSGTLPKDELAELKKKVTAKIDYGNRILGLDLVVRDDNGNILDPDETSTISLFKAHETASKRIDERIQEEKVPLLSLPIFNSTHTYSLYVNFKNFVCNIGEDAELLMSLYDPDLSKFISENYLVRWGSNGMPKEIEKLNNLQAVFTDLSSSDLIRPRISLVCQIVRVGHMELKDGKKHTCGLRRPFGVAVMDITDIIHGKVDDEEKQAHPPLAKAGILWGGTDVSGSLAEPQGLWVSLKLLPGDLAQVQKDFSHLVDRSTAVARKMGFPEIILPGDVRNDIYVTLIQGEFDKGKKKTPKNVEVTMSVHDEDGNLQEKAIHPGAGYEGVSEYKSVVYYQVKQPCWYETVKVAIAIEEVSRCHLRFTFRHRSSQESRDRSERAFGMGFVKLMNADGTTLQDGKHNLIVYKGDNKKMEDAKSYLTLPCTKTEMEEKEAPSGKNLHSLANFTPTKDSTKDSFQIATVICSTKLTQNVDLLGLLNWRSNAHNIAHNLRKLMEVEGGEIVKFLPDTLDALFNIMMEMSENETYDFLVFDALVSESSVAAEFVFSHISCLFLVIPMSYWKLTKVLNCYVGNAEDSSKTELLFAALKALKYLFRFIVQSRVLYLRWVRPSLPGPPLGNPLEFLPVNITKAHILHQILYLICGFPLQGIFVACMTAILRQMDDFHYSHYINTFKTRQDITDFLMETFIMFKDLIGKNVYAADWMVMNMMQSRVFLRAVNQFTSVLNRFFLDQTHFELQVIVLFFLDFLMDARPAGTAKPHC</sequence>
<dbReference type="Pfam" id="PF14429">
    <property type="entry name" value="DOCK-C2"/>
    <property type="match status" value="1"/>
</dbReference>
<dbReference type="GO" id="GO:0005085">
    <property type="term" value="F:guanyl-nucleotide exchange factor activity"/>
    <property type="evidence" value="ECO:0007669"/>
    <property type="project" value="InterPro"/>
</dbReference>
<dbReference type="InterPro" id="IPR056372">
    <property type="entry name" value="TPR_DOCK"/>
</dbReference>
<dbReference type="FunFam" id="1.20.1270.350:FF:000001">
    <property type="entry name" value="dedicator of cytokinesis protein 4"/>
    <property type="match status" value="1"/>
</dbReference>
<dbReference type="Pfam" id="PF23554">
    <property type="entry name" value="TPR_DOCK"/>
    <property type="match status" value="2"/>
</dbReference>
<evidence type="ECO:0000256" key="3">
    <source>
        <dbReference type="PROSITE-ProRule" id="PRU00983"/>
    </source>
</evidence>
<dbReference type="Gene3D" id="1.20.1270.350">
    <property type="entry name" value="Dedicator of cytokinesis N-terminal subdomain"/>
    <property type="match status" value="1"/>
</dbReference>
<dbReference type="InterPro" id="IPR032376">
    <property type="entry name" value="DOCK_N"/>
</dbReference>
<evidence type="ECO:0000313" key="5">
    <source>
        <dbReference type="Proteomes" id="UP000694382"/>
    </source>
</evidence>
<evidence type="ECO:0000313" key="4">
    <source>
        <dbReference type="Ensembl" id="ENSCPVP00000020655.2"/>
    </source>
</evidence>
<dbReference type="PANTHER" id="PTHR45653">
    <property type="entry name" value="DEDICATOR OF CYTOKINESIS"/>
    <property type="match status" value="1"/>
</dbReference>
<comment type="similarity">
    <text evidence="3">Belongs to the DOCK family.</text>
</comment>
<accession>A0A8C3QDF2</accession>
<comment type="subcellular location">
    <subcellularLocation>
        <location evidence="1">Cytoplasm</location>
    </subcellularLocation>
</comment>
<organism evidence="4 5">
    <name type="scientific">Geospiza parvula</name>
    <name type="common">Small tree-finch</name>
    <name type="synonym">Camarhynchus parvulus</name>
    <dbReference type="NCBI Taxonomy" id="87175"/>
    <lineage>
        <taxon>Eukaryota</taxon>
        <taxon>Metazoa</taxon>
        <taxon>Chordata</taxon>
        <taxon>Craniata</taxon>
        <taxon>Vertebrata</taxon>
        <taxon>Euteleostomi</taxon>
        <taxon>Archelosauria</taxon>
        <taxon>Archosauria</taxon>
        <taxon>Dinosauria</taxon>
        <taxon>Saurischia</taxon>
        <taxon>Theropoda</taxon>
        <taxon>Coelurosauria</taxon>
        <taxon>Aves</taxon>
        <taxon>Neognathae</taxon>
        <taxon>Neoaves</taxon>
        <taxon>Telluraves</taxon>
        <taxon>Australaves</taxon>
        <taxon>Passeriformes</taxon>
        <taxon>Thraupidae</taxon>
        <taxon>Camarhynchus</taxon>
    </lineage>
</organism>